<evidence type="ECO:0000259" key="6">
    <source>
        <dbReference type="Pfam" id="PF01494"/>
    </source>
</evidence>
<evidence type="ECO:0000256" key="2">
    <source>
        <dbReference type="ARBA" id="ARBA00022827"/>
    </source>
</evidence>
<keyword evidence="3 5" id="KW-0560">Oxidoreductase</keyword>
<dbReference type="InterPro" id="IPR002938">
    <property type="entry name" value="FAD-bd"/>
</dbReference>
<dbReference type="HAMAP" id="MF_00845">
    <property type="entry name" value="TetX_monooxygenase"/>
    <property type="match status" value="1"/>
</dbReference>
<reference evidence="8" key="1">
    <citation type="submission" date="2016-10" db="EMBL/GenBank/DDBJ databases">
        <authorList>
            <person name="Varghese N."/>
            <person name="Submissions S."/>
        </authorList>
    </citation>
    <scope>NUCLEOTIDE SEQUENCE [LARGE SCALE GENOMIC DNA]</scope>
    <source>
        <strain evidence="8">DSM 40318</strain>
    </source>
</reference>
<gene>
    <name evidence="7" type="ORF">SAMN04490356_1323</name>
</gene>
<comment type="domain">
    <text evidence="5">Consists of an N-terminal FAD-binding domain with a Rossman fold and a C-terminal substrate-binding domain.</text>
</comment>
<comment type="function">
    <text evidence="5">An FAD-requiring monooxygenase active on some tetracycline antibiotic derivatives, which leads to their inactivation. Hydroxylates carbon 11a of tetracycline and some analogs.</text>
</comment>
<dbReference type="GO" id="GO:0005737">
    <property type="term" value="C:cytoplasm"/>
    <property type="evidence" value="ECO:0007669"/>
    <property type="project" value="UniProtKB-SubCell"/>
</dbReference>
<dbReference type="InterPro" id="IPR043683">
    <property type="entry name" value="TetX_monooxygenase"/>
</dbReference>
<organism evidence="7 8">
    <name type="scientific">Streptomyces melanosporofaciens</name>
    <dbReference type="NCBI Taxonomy" id="67327"/>
    <lineage>
        <taxon>Bacteria</taxon>
        <taxon>Bacillati</taxon>
        <taxon>Actinomycetota</taxon>
        <taxon>Actinomycetes</taxon>
        <taxon>Kitasatosporales</taxon>
        <taxon>Streptomycetaceae</taxon>
        <taxon>Streptomyces</taxon>
        <taxon>Streptomyces violaceusniger group</taxon>
    </lineage>
</organism>
<dbReference type="PANTHER" id="PTHR46972:SF1">
    <property type="entry name" value="FAD DEPENDENT OXIDOREDUCTASE DOMAIN-CONTAINING PROTEIN"/>
    <property type="match status" value="1"/>
</dbReference>
<evidence type="ECO:0000313" key="7">
    <source>
        <dbReference type="EMBL" id="SEB69859.1"/>
    </source>
</evidence>
<comment type="catalytic activity">
    <reaction evidence="5">
        <text>a tetracycline + NADPH + O2 + H(+) = an 11a-hydroxytetracycline + NADP(+) + H2O</text>
        <dbReference type="Rhea" id="RHEA:61444"/>
        <dbReference type="ChEBI" id="CHEBI:15377"/>
        <dbReference type="ChEBI" id="CHEBI:15378"/>
        <dbReference type="ChEBI" id="CHEBI:15379"/>
        <dbReference type="ChEBI" id="CHEBI:57783"/>
        <dbReference type="ChEBI" id="CHEBI:58349"/>
        <dbReference type="ChEBI" id="CHEBI:144644"/>
        <dbReference type="ChEBI" id="CHEBI:144645"/>
    </reaction>
</comment>
<comment type="cofactor">
    <cofactor evidence="5">
        <name>FAD</name>
        <dbReference type="ChEBI" id="CHEBI:57692"/>
    </cofactor>
</comment>
<evidence type="ECO:0000256" key="3">
    <source>
        <dbReference type="ARBA" id="ARBA00023002"/>
    </source>
</evidence>
<keyword evidence="5" id="KW-0521">NADP</keyword>
<sequence length="380" mass="40145">MRTPVTIIGAGLGGLTLARVLHVHGIPATVYEAEPSPMARAQGGMLDIHDYNGQLALRAAGLMDEFRGIVLEGRQAMRVLDRDGTVLLDKADDGTGGRPEVQRGELRQILLDSLPAGTVRWGHKVSGTRALGEGRHEVTFADGSTVATSLLVGADGAWSRVRPLLSDATPAYVGRSFVETYLFGADTRHPAAAKAVGGGSMFAIEPSGNGKWIGAHRESGETLHTYLVLPMPLDWFAAIDFTDPTVATARIARELDGWAPELTALITDSDTAPVLRPHHTLPVGHRWDRVPGVTLVGDAAHLAAPNGEGANLAMQDGAELGTALAAHPDDIEAALTAYEQAMFPRSAGEATEADRLHDLMSGENAPHTLLAMLTEGEPTP</sequence>
<comment type="subcellular location">
    <subcellularLocation>
        <location evidence="5">Cytoplasm</location>
    </subcellularLocation>
</comment>
<dbReference type="EMBL" id="FNST01000002">
    <property type="protein sequence ID" value="SEB69859.1"/>
    <property type="molecule type" value="Genomic_DNA"/>
</dbReference>
<dbReference type="GO" id="GO:0004497">
    <property type="term" value="F:monooxygenase activity"/>
    <property type="evidence" value="ECO:0007669"/>
    <property type="project" value="UniProtKB-UniRule"/>
</dbReference>
<keyword evidence="5" id="KW-0963">Cytoplasm</keyword>
<keyword evidence="5" id="KW-0547">Nucleotide-binding</keyword>
<keyword evidence="2 5" id="KW-0274">FAD</keyword>
<protein>
    <recommendedName>
        <fullName evidence="5">Flavin-dependent monooxygenase</fullName>
    </recommendedName>
    <alternativeName>
        <fullName evidence="5">TetX monooxygenase</fullName>
        <shortName evidence="5">TetX</shortName>
        <ecNumber evidence="5">1.14.13.-</ecNumber>
    </alternativeName>
</protein>
<dbReference type="Pfam" id="PF01494">
    <property type="entry name" value="FAD_binding_3"/>
    <property type="match status" value="1"/>
</dbReference>
<dbReference type="GO" id="GO:0046677">
    <property type="term" value="P:response to antibiotic"/>
    <property type="evidence" value="ECO:0007669"/>
    <property type="project" value="InterPro"/>
</dbReference>
<keyword evidence="1 5" id="KW-0285">Flavoprotein</keyword>
<proteinExistence type="inferred from homology"/>
<feature type="binding site" evidence="5">
    <location>
        <position position="40"/>
    </location>
    <ligand>
        <name>NADPH</name>
        <dbReference type="ChEBI" id="CHEBI:57783"/>
    </ligand>
</feature>
<keyword evidence="4 5" id="KW-0503">Monooxygenase</keyword>
<keyword evidence="8" id="KW-1185">Reference proteome</keyword>
<dbReference type="EC" id="1.14.13.-" evidence="5"/>
<evidence type="ECO:0000256" key="4">
    <source>
        <dbReference type="ARBA" id="ARBA00023033"/>
    </source>
</evidence>
<evidence type="ECO:0000313" key="8">
    <source>
        <dbReference type="Proteomes" id="UP000198609"/>
    </source>
</evidence>
<evidence type="ECO:0000256" key="5">
    <source>
        <dbReference type="HAMAP-Rule" id="MF_00845"/>
    </source>
</evidence>
<dbReference type="AlphaFoldDB" id="A0A1H4LGG9"/>
<evidence type="ECO:0000256" key="1">
    <source>
        <dbReference type="ARBA" id="ARBA00022630"/>
    </source>
</evidence>
<feature type="domain" description="FAD-binding" evidence="6">
    <location>
        <begin position="2"/>
        <end position="329"/>
    </location>
</feature>
<accession>A0A1H4LGG9</accession>
<dbReference type="InterPro" id="IPR036188">
    <property type="entry name" value="FAD/NAD-bd_sf"/>
</dbReference>
<dbReference type="GO" id="GO:0071949">
    <property type="term" value="F:FAD binding"/>
    <property type="evidence" value="ECO:0007669"/>
    <property type="project" value="InterPro"/>
</dbReference>
<dbReference type="Gene3D" id="3.50.50.60">
    <property type="entry name" value="FAD/NAD(P)-binding domain"/>
    <property type="match status" value="1"/>
</dbReference>
<dbReference type="PRINTS" id="PR00420">
    <property type="entry name" value="RNGMNOXGNASE"/>
</dbReference>
<dbReference type="Proteomes" id="UP000198609">
    <property type="component" value="Unassembled WGS sequence"/>
</dbReference>
<feature type="binding site" evidence="5">
    <location>
        <position position="103"/>
    </location>
    <ligand>
        <name>FAD</name>
        <dbReference type="ChEBI" id="CHEBI:57692"/>
    </ligand>
</feature>
<dbReference type="PANTHER" id="PTHR46972">
    <property type="entry name" value="MONOOXYGENASE ASQM-RELATED"/>
    <property type="match status" value="1"/>
</dbReference>
<comment type="similarity">
    <text evidence="5">Belongs to the aromatic-ring hydroxylase family. TetX subfamily.</text>
</comment>
<dbReference type="SUPFAM" id="SSF51905">
    <property type="entry name" value="FAD/NAD(P)-binding domain"/>
    <property type="match status" value="1"/>
</dbReference>
<feature type="binding site" evidence="5">
    <location>
        <position position="47"/>
    </location>
    <ligand>
        <name>FAD</name>
        <dbReference type="ChEBI" id="CHEBI:57692"/>
    </ligand>
</feature>
<dbReference type="RefSeq" id="WP_093460884.1">
    <property type="nucleotide sequence ID" value="NZ_FNST01000002.1"/>
</dbReference>
<feature type="binding site" evidence="5">
    <location>
        <position position="298"/>
    </location>
    <ligand>
        <name>FAD</name>
        <dbReference type="ChEBI" id="CHEBI:57692"/>
    </ligand>
</feature>
<name>A0A1H4LGG9_STRMJ</name>
<comment type="subunit">
    <text evidence="5">Monomer.</text>
</comment>